<gene>
    <name evidence="1" type="ORF">M404DRAFT_1008685</name>
</gene>
<dbReference type="STRING" id="870435.A0A0C3NDP1"/>
<protein>
    <submittedName>
        <fullName evidence="1">Uncharacterized protein</fullName>
    </submittedName>
</protein>
<dbReference type="EMBL" id="KN832128">
    <property type="protein sequence ID" value="KIN93885.1"/>
    <property type="molecule type" value="Genomic_DNA"/>
</dbReference>
<proteinExistence type="predicted"/>
<name>A0A0C3NDP1_PISTI</name>
<reference evidence="1 2" key="1">
    <citation type="submission" date="2014-04" db="EMBL/GenBank/DDBJ databases">
        <authorList>
            <consortium name="DOE Joint Genome Institute"/>
            <person name="Kuo A."/>
            <person name="Kohler A."/>
            <person name="Costa M.D."/>
            <person name="Nagy L.G."/>
            <person name="Floudas D."/>
            <person name="Copeland A."/>
            <person name="Barry K.W."/>
            <person name="Cichocki N."/>
            <person name="Veneault-Fourrey C."/>
            <person name="LaButti K."/>
            <person name="Lindquist E.A."/>
            <person name="Lipzen A."/>
            <person name="Lundell T."/>
            <person name="Morin E."/>
            <person name="Murat C."/>
            <person name="Sun H."/>
            <person name="Tunlid A."/>
            <person name="Henrissat B."/>
            <person name="Grigoriev I.V."/>
            <person name="Hibbett D.S."/>
            <person name="Martin F."/>
            <person name="Nordberg H.P."/>
            <person name="Cantor M.N."/>
            <person name="Hua S.X."/>
        </authorList>
    </citation>
    <scope>NUCLEOTIDE SEQUENCE [LARGE SCALE GENOMIC DNA]</scope>
    <source>
        <strain evidence="1 2">Marx 270</strain>
    </source>
</reference>
<dbReference type="InParanoid" id="A0A0C3NDP1"/>
<dbReference type="AlphaFoldDB" id="A0A0C3NDP1"/>
<evidence type="ECO:0000313" key="1">
    <source>
        <dbReference type="EMBL" id="KIN93885.1"/>
    </source>
</evidence>
<reference evidence="2" key="2">
    <citation type="submission" date="2015-01" db="EMBL/GenBank/DDBJ databases">
        <title>Evolutionary Origins and Diversification of the Mycorrhizal Mutualists.</title>
        <authorList>
            <consortium name="DOE Joint Genome Institute"/>
            <consortium name="Mycorrhizal Genomics Consortium"/>
            <person name="Kohler A."/>
            <person name="Kuo A."/>
            <person name="Nagy L.G."/>
            <person name="Floudas D."/>
            <person name="Copeland A."/>
            <person name="Barry K.W."/>
            <person name="Cichocki N."/>
            <person name="Veneault-Fourrey C."/>
            <person name="LaButti K."/>
            <person name="Lindquist E.A."/>
            <person name="Lipzen A."/>
            <person name="Lundell T."/>
            <person name="Morin E."/>
            <person name="Murat C."/>
            <person name="Riley R."/>
            <person name="Ohm R."/>
            <person name="Sun H."/>
            <person name="Tunlid A."/>
            <person name="Henrissat B."/>
            <person name="Grigoriev I.V."/>
            <person name="Hibbett D.S."/>
            <person name="Martin F."/>
        </authorList>
    </citation>
    <scope>NUCLEOTIDE SEQUENCE [LARGE SCALE GENOMIC DNA]</scope>
    <source>
        <strain evidence="2">Marx 270</strain>
    </source>
</reference>
<dbReference type="Proteomes" id="UP000054217">
    <property type="component" value="Unassembled WGS sequence"/>
</dbReference>
<dbReference type="HOGENOM" id="CLU_2027679_0_0_1"/>
<accession>A0A0C3NDP1</accession>
<dbReference type="OrthoDB" id="2680285at2759"/>
<organism evidence="1 2">
    <name type="scientific">Pisolithus tinctorius Marx 270</name>
    <dbReference type="NCBI Taxonomy" id="870435"/>
    <lineage>
        <taxon>Eukaryota</taxon>
        <taxon>Fungi</taxon>
        <taxon>Dikarya</taxon>
        <taxon>Basidiomycota</taxon>
        <taxon>Agaricomycotina</taxon>
        <taxon>Agaricomycetes</taxon>
        <taxon>Agaricomycetidae</taxon>
        <taxon>Boletales</taxon>
        <taxon>Sclerodermatineae</taxon>
        <taxon>Pisolithaceae</taxon>
        <taxon>Pisolithus</taxon>
    </lineage>
</organism>
<evidence type="ECO:0000313" key="2">
    <source>
        <dbReference type="Proteomes" id="UP000054217"/>
    </source>
</evidence>
<keyword evidence="2" id="KW-1185">Reference proteome</keyword>
<sequence>MLTPYIPSSAAPLGGGGSIDWARPIFKLCAASHIDAIEGLSMEPSETLLLQAVEATTKEICCVVTSMWASGVVSGFADFLNPRNEGPSVEVVMDQRVNGRPTLIVYWIGMYGSGVDQDVVLR</sequence>